<evidence type="ECO:0008006" key="3">
    <source>
        <dbReference type="Google" id="ProtNLM"/>
    </source>
</evidence>
<proteinExistence type="predicted"/>
<reference evidence="1" key="1">
    <citation type="submission" date="2023-07" db="EMBL/GenBank/DDBJ databases">
        <title>Black Yeasts Isolated from many extreme environments.</title>
        <authorList>
            <person name="Coleine C."/>
            <person name="Stajich J.E."/>
            <person name="Selbmann L."/>
        </authorList>
    </citation>
    <scope>NUCLEOTIDE SEQUENCE</scope>
    <source>
        <strain evidence="1">CCFEE 5485</strain>
    </source>
</reference>
<accession>A0AAE0WM89</accession>
<sequence>MALDQQRNWDISMAQNLHKIMRLDDTAATTQQKDGILNSEKRNAEAGSRTWNTEPIYLPDEIILQIVEYIANFRPYSQRTLASCCLLSHQWYSAAVPLLYERPVLYGNNFEPFLRAMCPSINLHIRKSVRAELVKSLNMANLVHQGSRSLTARLLGRTKGGLEEFVAPQASFAINCLPALSKCVRLRVLDLSLVSESPPLPELFKTVSHLNELRSFRLPRSAGFGAHHATTDLPWPPNLEDLTLSGGIDGHFLVGVVAFPQTLRSITIEHCPQVKGFALVHLLRTAIRPLRRLESLKIRHMPRLSTRALDNVLFLLPQLKKLSVSVDYITPAVFDEDHFSMLAKEPYIVPSQTAHWSEAHQSFPLDLATDDHDHEQTSLPPQQQHSLRTLELTSSGNPGVEDKITPIDVMIAIEEGTLPNLRQVRVTKSLHWHNSATAQDAEALADVLQERNKREWFEVRGLTIPEGESEDGSGVRAIMEGEERPWERSAGVWMFDG</sequence>
<dbReference type="Gene3D" id="3.80.10.10">
    <property type="entry name" value="Ribonuclease Inhibitor"/>
    <property type="match status" value="1"/>
</dbReference>
<organism evidence="1 2">
    <name type="scientific">Recurvomyces mirabilis</name>
    <dbReference type="NCBI Taxonomy" id="574656"/>
    <lineage>
        <taxon>Eukaryota</taxon>
        <taxon>Fungi</taxon>
        <taxon>Dikarya</taxon>
        <taxon>Ascomycota</taxon>
        <taxon>Pezizomycotina</taxon>
        <taxon>Dothideomycetes</taxon>
        <taxon>Dothideomycetidae</taxon>
        <taxon>Mycosphaerellales</taxon>
        <taxon>Teratosphaeriaceae</taxon>
        <taxon>Recurvomyces</taxon>
    </lineage>
</organism>
<dbReference type="EMBL" id="JAUTXT010000020">
    <property type="protein sequence ID" value="KAK3674297.1"/>
    <property type="molecule type" value="Genomic_DNA"/>
</dbReference>
<dbReference type="AlphaFoldDB" id="A0AAE0WM89"/>
<dbReference type="InterPro" id="IPR032675">
    <property type="entry name" value="LRR_dom_sf"/>
</dbReference>
<comment type="caution">
    <text evidence="1">The sequence shown here is derived from an EMBL/GenBank/DDBJ whole genome shotgun (WGS) entry which is preliminary data.</text>
</comment>
<dbReference type="SUPFAM" id="SSF52047">
    <property type="entry name" value="RNI-like"/>
    <property type="match status" value="1"/>
</dbReference>
<name>A0AAE0WM89_9PEZI</name>
<keyword evidence="2" id="KW-1185">Reference proteome</keyword>
<evidence type="ECO:0000313" key="2">
    <source>
        <dbReference type="Proteomes" id="UP001274830"/>
    </source>
</evidence>
<evidence type="ECO:0000313" key="1">
    <source>
        <dbReference type="EMBL" id="KAK3674297.1"/>
    </source>
</evidence>
<protein>
    <recommendedName>
        <fullName evidence="3">F-box domain-containing protein</fullName>
    </recommendedName>
</protein>
<gene>
    <name evidence="1" type="ORF">LTR78_005766</name>
</gene>
<dbReference type="Proteomes" id="UP001274830">
    <property type="component" value="Unassembled WGS sequence"/>
</dbReference>